<organism evidence="12 13">
    <name type="scientific">Alkalicoccobacillus plakortidis</name>
    <dbReference type="NCBI Taxonomy" id="444060"/>
    <lineage>
        <taxon>Bacteria</taxon>
        <taxon>Bacillati</taxon>
        <taxon>Bacillota</taxon>
        <taxon>Bacilli</taxon>
        <taxon>Bacillales</taxon>
        <taxon>Bacillaceae</taxon>
        <taxon>Alkalicoccobacillus</taxon>
    </lineage>
</organism>
<evidence type="ECO:0000256" key="8">
    <source>
        <dbReference type="ARBA" id="ARBA00022840"/>
    </source>
</evidence>
<dbReference type="GO" id="GO:0016301">
    <property type="term" value="F:kinase activity"/>
    <property type="evidence" value="ECO:0007669"/>
    <property type="project" value="UniProtKB-KW"/>
</dbReference>
<evidence type="ECO:0000256" key="5">
    <source>
        <dbReference type="ARBA" id="ARBA00022679"/>
    </source>
</evidence>
<evidence type="ECO:0000313" key="12">
    <source>
        <dbReference type="EMBL" id="MCM2674985.1"/>
    </source>
</evidence>
<dbReference type="PANTHER" id="PTHR21087:SF16">
    <property type="entry name" value="SHIKIMATE KINASE 1, CHLOROPLASTIC"/>
    <property type="match status" value="1"/>
</dbReference>
<dbReference type="EC" id="2.7.1.71" evidence="3 11"/>
<dbReference type="EMBL" id="JAMQJY010000001">
    <property type="protein sequence ID" value="MCM2674985.1"/>
    <property type="molecule type" value="Genomic_DNA"/>
</dbReference>
<dbReference type="Proteomes" id="UP001203665">
    <property type="component" value="Unassembled WGS sequence"/>
</dbReference>
<keyword evidence="5 11" id="KW-0808">Transferase</keyword>
<evidence type="ECO:0000256" key="2">
    <source>
        <dbReference type="ARBA" id="ARBA00006997"/>
    </source>
</evidence>
<evidence type="ECO:0000256" key="11">
    <source>
        <dbReference type="HAMAP-Rule" id="MF_00109"/>
    </source>
</evidence>
<evidence type="ECO:0000256" key="7">
    <source>
        <dbReference type="ARBA" id="ARBA00022777"/>
    </source>
</evidence>
<reference evidence="12" key="1">
    <citation type="submission" date="2022-06" db="EMBL/GenBank/DDBJ databases">
        <title>Alkalicoccobacillus porphyridii sp. nov., isolated from a marine red alga, Porphyridium purpureum and reclassification of Shouchella plakortidis and Shouchella gibsonii as Alkalicoccobacillus plakortidis comb. nov. and Alkalicoccobacillus gibsonii comb. nov.</title>
        <authorList>
            <person name="Kim K.H."/>
            <person name="Lee J.K."/>
            <person name="Han D.M."/>
            <person name="Baek J.H."/>
            <person name="Jeon C.O."/>
        </authorList>
    </citation>
    <scope>NUCLEOTIDE SEQUENCE</scope>
    <source>
        <strain evidence="12">DSM 19153</strain>
    </source>
</reference>
<keyword evidence="11" id="KW-0460">Magnesium</keyword>
<proteinExistence type="inferred from homology"/>
<gene>
    <name evidence="11" type="primary">aroK</name>
    <name evidence="12" type="ORF">NDM98_05385</name>
</gene>
<comment type="caution">
    <text evidence="11">Lacks conserved residue(s) required for the propagation of feature annotation.</text>
</comment>
<dbReference type="PRINTS" id="PR01100">
    <property type="entry name" value="SHIKIMTKNASE"/>
</dbReference>
<feature type="binding site" evidence="11">
    <location>
        <position position="122"/>
    </location>
    <ligand>
        <name>ATP</name>
        <dbReference type="ChEBI" id="CHEBI:30616"/>
    </ligand>
</feature>
<comment type="function">
    <text evidence="11">Catalyzes the specific phosphorylation of the 3-hydroxyl group of shikimic acid using ATP as a cosubstrate.</text>
</comment>
<comment type="subunit">
    <text evidence="11">Monomer.</text>
</comment>
<keyword evidence="11" id="KW-0479">Metal-binding</keyword>
<dbReference type="InterPro" id="IPR000623">
    <property type="entry name" value="Shikimate_kinase/TSH1"/>
</dbReference>
<dbReference type="SUPFAM" id="SSF52540">
    <property type="entry name" value="P-loop containing nucleoside triphosphate hydrolases"/>
    <property type="match status" value="1"/>
</dbReference>
<keyword evidence="7 11" id="KW-0418">Kinase</keyword>
<comment type="pathway">
    <text evidence="1 11">Metabolic intermediate biosynthesis; chorismate biosynthesis; chorismate from D-erythrose 4-phosphate and phosphoenolpyruvate: step 5/7.</text>
</comment>
<keyword evidence="13" id="KW-1185">Reference proteome</keyword>
<dbReference type="InterPro" id="IPR027417">
    <property type="entry name" value="P-loop_NTPase"/>
</dbReference>
<comment type="caution">
    <text evidence="12">The sequence shown here is derived from an EMBL/GenBank/DDBJ whole genome shotgun (WGS) entry which is preliminary data.</text>
</comment>
<feature type="binding site" evidence="11">
    <location>
        <position position="19"/>
    </location>
    <ligand>
        <name>Mg(2+)</name>
        <dbReference type="ChEBI" id="CHEBI:18420"/>
    </ligand>
</feature>
<protein>
    <recommendedName>
        <fullName evidence="3 11">Shikimate kinase</fullName>
        <shortName evidence="11">SK</shortName>
        <ecNumber evidence="3 11">2.7.1.71</ecNumber>
    </recommendedName>
</protein>
<dbReference type="InterPro" id="IPR031322">
    <property type="entry name" value="Shikimate/glucono_kinase"/>
</dbReference>
<keyword evidence="8 11" id="KW-0067">ATP-binding</keyword>
<comment type="catalytic activity">
    <reaction evidence="10 11">
        <text>shikimate + ATP = 3-phosphoshikimate + ADP + H(+)</text>
        <dbReference type="Rhea" id="RHEA:13121"/>
        <dbReference type="ChEBI" id="CHEBI:15378"/>
        <dbReference type="ChEBI" id="CHEBI:30616"/>
        <dbReference type="ChEBI" id="CHEBI:36208"/>
        <dbReference type="ChEBI" id="CHEBI:145989"/>
        <dbReference type="ChEBI" id="CHEBI:456216"/>
        <dbReference type="EC" id="2.7.1.71"/>
    </reaction>
</comment>
<feature type="binding site" evidence="11">
    <location>
        <position position="140"/>
    </location>
    <ligand>
        <name>substrate</name>
    </ligand>
</feature>
<evidence type="ECO:0000256" key="4">
    <source>
        <dbReference type="ARBA" id="ARBA00022605"/>
    </source>
</evidence>
<feature type="binding site" evidence="11">
    <location>
        <position position="83"/>
    </location>
    <ligand>
        <name>substrate</name>
    </ligand>
</feature>
<comment type="subcellular location">
    <subcellularLocation>
        <location evidence="11">Cytoplasm</location>
    </subcellularLocation>
</comment>
<evidence type="ECO:0000256" key="10">
    <source>
        <dbReference type="ARBA" id="ARBA00048567"/>
    </source>
</evidence>
<dbReference type="Pfam" id="PF01202">
    <property type="entry name" value="SKI"/>
    <property type="match status" value="1"/>
</dbReference>
<dbReference type="RefSeq" id="WP_251605155.1">
    <property type="nucleotide sequence ID" value="NZ_JAMQJY010000001.1"/>
</dbReference>
<dbReference type="PANTHER" id="PTHR21087">
    <property type="entry name" value="SHIKIMATE KINASE"/>
    <property type="match status" value="1"/>
</dbReference>
<name>A0ABT0XGU0_9BACI</name>
<keyword evidence="4 11" id="KW-0028">Amino-acid biosynthesis</keyword>
<feature type="binding site" evidence="11">
    <location>
        <position position="37"/>
    </location>
    <ligand>
        <name>substrate</name>
    </ligand>
</feature>
<sequence length="174" mass="19980">MQTNQKNIILIGFMGVGKTTVGKELARYLGMTFVDLDQAIESEAQQTIVDIFRDEGESGFRLREQKLFLELSEQRGTIISLGGGAFLQEEIQRSSLLTSLVIFLDIDFSIWSERLPLLIKDRPLLQKKSKKEIKELYELRRETYLHAHYTINTERLTPPQTAEKIAKTIQYADA</sequence>
<comment type="cofactor">
    <cofactor evidence="11">
        <name>Mg(2+)</name>
        <dbReference type="ChEBI" id="CHEBI:18420"/>
    </cofactor>
    <text evidence="11">Binds 1 Mg(2+) ion per subunit.</text>
</comment>
<evidence type="ECO:0000256" key="3">
    <source>
        <dbReference type="ARBA" id="ARBA00012154"/>
    </source>
</evidence>
<comment type="similarity">
    <text evidence="2 11">Belongs to the shikimate kinase family.</text>
</comment>
<dbReference type="InterPro" id="IPR023000">
    <property type="entry name" value="Shikimate_kinase_CS"/>
</dbReference>
<evidence type="ECO:0000256" key="1">
    <source>
        <dbReference type="ARBA" id="ARBA00004842"/>
    </source>
</evidence>
<feature type="binding site" evidence="11">
    <location>
        <begin position="15"/>
        <end position="20"/>
    </location>
    <ligand>
        <name>ATP</name>
        <dbReference type="ChEBI" id="CHEBI:30616"/>
    </ligand>
</feature>
<accession>A0ABT0XGU0</accession>
<evidence type="ECO:0000256" key="6">
    <source>
        <dbReference type="ARBA" id="ARBA00022741"/>
    </source>
</evidence>
<evidence type="ECO:0000256" key="9">
    <source>
        <dbReference type="ARBA" id="ARBA00023141"/>
    </source>
</evidence>
<keyword evidence="11" id="KW-0963">Cytoplasm</keyword>
<dbReference type="PROSITE" id="PS01128">
    <property type="entry name" value="SHIKIMATE_KINASE"/>
    <property type="match status" value="1"/>
</dbReference>
<dbReference type="HAMAP" id="MF_00109">
    <property type="entry name" value="Shikimate_kinase"/>
    <property type="match status" value="1"/>
</dbReference>
<evidence type="ECO:0000313" key="13">
    <source>
        <dbReference type="Proteomes" id="UP001203665"/>
    </source>
</evidence>
<keyword evidence="9 11" id="KW-0057">Aromatic amino acid biosynthesis</keyword>
<dbReference type="CDD" id="cd00464">
    <property type="entry name" value="SK"/>
    <property type="match status" value="1"/>
</dbReference>
<keyword evidence="6 11" id="KW-0547">Nucleotide-binding</keyword>
<feature type="binding site" evidence="11">
    <location>
        <position position="61"/>
    </location>
    <ligand>
        <name>substrate</name>
    </ligand>
</feature>
<dbReference type="Gene3D" id="3.40.50.300">
    <property type="entry name" value="P-loop containing nucleotide triphosphate hydrolases"/>
    <property type="match status" value="1"/>
</dbReference>